<dbReference type="EMBL" id="JAWDEY010000007">
    <property type="protein sequence ID" value="KAK6590388.1"/>
    <property type="molecule type" value="Genomic_DNA"/>
</dbReference>
<dbReference type="GO" id="GO:0016197">
    <property type="term" value="P:endosomal transport"/>
    <property type="evidence" value="ECO:0007669"/>
    <property type="project" value="InterPro"/>
</dbReference>
<dbReference type="AlphaFoldDB" id="A0AAV9Y0Q0"/>
<dbReference type="PANTHER" id="PTHR34033:SF1">
    <property type="entry name" value="AP-5 COMPLEX SUBUNIT BETA-1"/>
    <property type="match status" value="1"/>
</dbReference>
<reference evidence="1 2" key="1">
    <citation type="submission" date="2023-10" db="EMBL/GenBank/DDBJ databases">
        <title>Comparative genomics analysis reveals potential genetic determinants of host preference in Cryptosporidium xiaoi.</title>
        <authorList>
            <person name="Xiao L."/>
            <person name="Li J."/>
        </authorList>
    </citation>
    <scope>NUCLEOTIDE SEQUENCE [LARGE SCALE GENOMIC DNA]</scope>
    <source>
        <strain evidence="1 2">52996</strain>
    </source>
</reference>
<evidence type="ECO:0008006" key="3">
    <source>
        <dbReference type="Google" id="ProtNLM"/>
    </source>
</evidence>
<name>A0AAV9Y0Q0_9CRYT</name>
<dbReference type="Proteomes" id="UP001311799">
    <property type="component" value="Unassembled WGS sequence"/>
</dbReference>
<evidence type="ECO:0000313" key="1">
    <source>
        <dbReference type="EMBL" id="KAK6590388.1"/>
    </source>
</evidence>
<keyword evidence="2" id="KW-1185">Reference proteome</keyword>
<evidence type="ECO:0000313" key="2">
    <source>
        <dbReference type="Proteomes" id="UP001311799"/>
    </source>
</evidence>
<gene>
    <name evidence="1" type="ORF">RS030_162490</name>
</gene>
<comment type="caution">
    <text evidence="1">The sequence shown here is derived from an EMBL/GenBank/DDBJ whole genome shotgun (WGS) entry which is preliminary data.</text>
</comment>
<sequence>MEIIESDRILNMDNFSYCNTISLLRYNLNNNDGIKNKVLDYIYDKIEERMSLRYLNVQKEINGKLSKMKNEVKHGFDSMNDSNKSKNMLFDHIMSTLIISDKLETKLDVLTLLEEQYETIIGDPGSILSDKSCWNRYNTVFNIFESIATLNYYRLAKEAMNLYEASTKISENNMISVDNIHESLTKNKKYQISILIQSQTLIAFTSIAVNVNLIELIPYWFSKLISILFIISKEEYIVPQKVNEKNIVIYQNYFYIKKYANECLNELNRNYPLLFNNLLNSNVILNNAQVKLSKKDMVIINYIGSNISKNIWPNSLEKHFISELNGIYNNTSGKSTFSDNLSIELIISIISSIISVLNDDEKLVTKLIKEKEKFLTYLVTYIMEDLSSTSTWNLHKRILFLKNIMKTLSIPPNVLESSLLPLFYSSKIHILFEISLFIIEEISSDLFNNSYHNIIGIINNYLMPNNIRIYSTLWLQLLINNYKSNFNLNNNINNTVEIIDKIIIPKWYDPSSLKYSKFLLLIQLKLNGIINSDENEFYGILHESLFTLSEYLIIKAPIGSHSVYLKLLFKISLLFGMETFIVDHIFKYSSSSNYLISSTHIPNTIKLINLITVHSKNKKNYEQIIFLIYNLINHIKSLKDPKEINPFLLFLLYLSLEHKLFSKFGDSFLITDVINTLLYITQVFLERIHQPTMRWIYINKIYSVCIKIMINNASSFEIKYLLNKLIKYIKSLIKMSDTQILDCMIEIENSINNTGINSIKHFYESENNVESSLDSFKDLYYRNNTNNSSNNCENNGFDSTQDAMLDKYNIELVKCKHFRKKIYNLFDDDSFSIYSDTDDNSNIITLPFQLIFNNKDENIKFEKICIYALKFDFKSSNNSLEIKTIHMPFLKSQQDETTGMEQENNIKYYINSNNTEILKISDNQIFLFIKAKVNHPCPCLIQVNLIFNDEYGSIHNIELDEVYISFQDLFIPLMNDKISPKYRYYEINGEIKDSEYLNYSDSMINSCRVLDLSSKLILECINKYILIFEVDYHKLDKLFKNKFKTFEDFDFKHDFLMNKRELSTLDQYTYEEIGDVKVTYRWFYIHLFPKYHLIFQFSITDNVSIIRIYTDLYDILAHCDKLFDLWLDENNIN</sequence>
<dbReference type="GO" id="GO:0030119">
    <property type="term" value="C:AP-type membrane coat adaptor complex"/>
    <property type="evidence" value="ECO:0007669"/>
    <property type="project" value="TreeGrafter"/>
</dbReference>
<organism evidence="1 2">
    <name type="scientific">Cryptosporidium xiaoi</name>
    <dbReference type="NCBI Taxonomy" id="659607"/>
    <lineage>
        <taxon>Eukaryota</taxon>
        <taxon>Sar</taxon>
        <taxon>Alveolata</taxon>
        <taxon>Apicomplexa</taxon>
        <taxon>Conoidasida</taxon>
        <taxon>Coccidia</taxon>
        <taxon>Eucoccidiorida</taxon>
        <taxon>Eimeriorina</taxon>
        <taxon>Cryptosporidiidae</taxon>
        <taxon>Cryptosporidium</taxon>
    </lineage>
</organism>
<accession>A0AAV9Y0Q0</accession>
<dbReference type="PANTHER" id="PTHR34033">
    <property type="entry name" value="AP-5 COMPLEX SUBUNIT BETA-1"/>
    <property type="match status" value="1"/>
</dbReference>
<proteinExistence type="predicted"/>
<protein>
    <recommendedName>
        <fullName evidence="3">AP-5 complex subunit beta-1</fullName>
    </recommendedName>
</protein>
<dbReference type="InterPro" id="IPR038741">
    <property type="entry name" value="AP5B1"/>
</dbReference>